<feature type="region of interest" description="Disordered" evidence="1">
    <location>
        <begin position="113"/>
        <end position="138"/>
    </location>
</feature>
<sequence>MKPHSFPTELSNRILFHRRTSHHRHHKQLLILATYRRSTRSPSAFDPGLRPLLSENTSIDRVTPETASAATPPSNPDARCASDNGATRDATNVSLAVDTRIGSAAGIASNNLDASHGGDAGTTINARPRQHYHPRQRHRQYRRIAVGRETL</sequence>
<accession>A0A917LIS9</accession>
<organism evidence="2 3">
    <name type="scientific">Rhodococcoides trifolii</name>
    <dbReference type="NCBI Taxonomy" id="908250"/>
    <lineage>
        <taxon>Bacteria</taxon>
        <taxon>Bacillati</taxon>
        <taxon>Actinomycetota</taxon>
        <taxon>Actinomycetes</taxon>
        <taxon>Mycobacteriales</taxon>
        <taxon>Nocardiaceae</taxon>
        <taxon>Rhodococcoides</taxon>
    </lineage>
</organism>
<evidence type="ECO:0000313" key="2">
    <source>
        <dbReference type="EMBL" id="GGG27581.1"/>
    </source>
</evidence>
<feature type="compositionally biased region" description="Polar residues" evidence="1">
    <location>
        <begin position="61"/>
        <end position="72"/>
    </location>
</feature>
<keyword evidence="3" id="KW-1185">Reference proteome</keyword>
<dbReference type="Proteomes" id="UP000654257">
    <property type="component" value="Unassembled WGS sequence"/>
</dbReference>
<comment type="caution">
    <text evidence="2">The sequence shown here is derived from an EMBL/GenBank/DDBJ whole genome shotgun (WGS) entry which is preliminary data.</text>
</comment>
<reference evidence="2" key="2">
    <citation type="submission" date="2020-09" db="EMBL/GenBank/DDBJ databases">
        <authorList>
            <person name="Sun Q."/>
            <person name="Sedlacek I."/>
        </authorList>
    </citation>
    <scope>NUCLEOTIDE SEQUENCE</scope>
    <source>
        <strain evidence="2">CCM 7905</strain>
    </source>
</reference>
<feature type="region of interest" description="Disordered" evidence="1">
    <location>
        <begin position="61"/>
        <end position="86"/>
    </location>
</feature>
<proteinExistence type="predicted"/>
<reference evidence="2" key="1">
    <citation type="journal article" date="2014" name="Int. J. Syst. Evol. Microbiol.">
        <title>Complete genome sequence of Corynebacterium casei LMG S-19264T (=DSM 44701T), isolated from a smear-ripened cheese.</title>
        <authorList>
            <consortium name="US DOE Joint Genome Institute (JGI-PGF)"/>
            <person name="Walter F."/>
            <person name="Albersmeier A."/>
            <person name="Kalinowski J."/>
            <person name="Ruckert C."/>
        </authorList>
    </citation>
    <scope>NUCLEOTIDE SEQUENCE</scope>
    <source>
        <strain evidence="2">CCM 7905</strain>
    </source>
</reference>
<name>A0A917LIS9_9NOCA</name>
<dbReference type="EMBL" id="BMCU01000006">
    <property type="protein sequence ID" value="GGG27581.1"/>
    <property type="molecule type" value="Genomic_DNA"/>
</dbReference>
<gene>
    <name evidence="2" type="ORF">GCM10007304_46750</name>
</gene>
<protein>
    <submittedName>
        <fullName evidence="2">Uncharacterized protein</fullName>
    </submittedName>
</protein>
<evidence type="ECO:0000256" key="1">
    <source>
        <dbReference type="SAM" id="MobiDB-lite"/>
    </source>
</evidence>
<feature type="compositionally biased region" description="Basic residues" evidence="1">
    <location>
        <begin position="128"/>
        <end position="138"/>
    </location>
</feature>
<dbReference type="AlphaFoldDB" id="A0A917LIS9"/>
<evidence type="ECO:0000313" key="3">
    <source>
        <dbReference type="Proteomes" id="UP000654257"/>
    </source>
</evidence>